<dbReference type="GO" id="GO:0030001">
    <property type="term" value="P:metal ion transport"/>
    <property type="evidence" value="ECO:0007669"/>
    <property type="project" value="InterPro"/>
</dbReference>
<name>A0A1M6QKT8_9BACT</name>
<dbReference type="Pfam" id="PF01297">
    <property type="entry name" value="ZnuA"/>
    <property type="match status" value="1"/>
</dbReference>
<keyword evidence="3" id="KW-0732">Signal</keyword>
<keyword evidence="6" id="KW-1185">Reference proteome</keyword>
<dbReference type="InterPro" id="IPR006129">
    <property type="entry name" value="AdhesinB"/>
</dbReference>
<evidence type="ECO:0000256" key="3">
    <source>
        <dbReference type="ARBA" id="ARBA00022729"/>
    </source>
</evidence>
<dbReference type="PANTHER" id="PTHR42953:SF3">
    <property type="entry name" value="HIGH-AFFINITY ZINC UPTAKE SYSTEM PROTEIN ZNUA"/>
    <property type="match status" value="1"/>
</dbReference>
<keyword evidence="2 4" id="KW-0813">Transport</keyword>
<evidence type="ECO:0000313" key="5">
    <source>
        <dbReference type="EMBL" id="SHK20627.1"/>
    </source>
</evidence>
<dbReference type="EMBL" id="FRAW01000002">
    <property type="protein sequence ID" value="SHK20627.1"/>
    <property type="molecule type" value="Genomic_DNA"/>
</dbReference>
<protein>
    <submittedName>
        <fullName evidence="5">Zinc transport system substrate-binding protein</fullName>
    </submittedName>
</protein>
<dbReference type="PRINTS" id="PR00690">
    <property type="entry name" value="ADHESNFAMILY"/>
</dbReference>
<evidence type="ECO:0000256" key="4">
    <source>
        <dbReference type="RuleBase" id="RU003512"/>
    </source>
</evidence>
<dbReference type="InterPro" id="IPR006127">
    <property type="entry name" value="ZnuA-like"/>
</dbReference>
<dbReference type="PRINTS" id="PR00691">
    <property type="entry name" value="ADHESINB"/>
</dbReference>
<evidence type="ECO:0000313" key="6">
    <source>
        <dbReference type="Proteomes" id="UP000184275"/>
    </source>
</evidence>
<sequence>MLRFFILVVFALLEVAAAPAITVSVTLAPYAKMVRKIAGDRVDVVTLVPANANPHSFEPKPDALKKFASASIYFSDGSGLDEAWRPRFLSVNPKVRVANLSEGISFISESEEHGHRHGDDHELDPHLWNSPRQVILVASNICKVLSEADTASAEFYRTNLENFSRELSALDVRFTEAVRSLPEERRTFIVFHPSYGYLARDYGLKQIAVEMDGKEPKPQDLQRLIQTAKANRAKIVFVQPQFSRRAAESLSREIGAKIVSIDPLAYDFDENLLLFLKTLAGDGK</sequence>
<dbReference type="SUPFAM" id="SSF53807">
    <property type="entry name" value="Helical backbone' metal receptor"/>
    <property type="match status" value="1"/>
</dbReference>
<organism evidence="5 6">
    <name type="scientific">Fibrobacter intestinalis</name>
    <dbReference type="NCBI Taxonomy" id="28122"/>
    <lineage>
        <taxon>Bacteria</taxon>
        <taxon>Pseudomonadati</taxon>
        <taxon>Fibrobacterota</taxon>
        <taxon>Fibrobacteria</taxon>
        <taxon>Fibrobacterales</taxon>
        <taxon>Fibrobacteraceae</taxon>
        <taxon>Fibrobacter</taxon>
    </lineage>
</organism>
<comment type="similarity">
    <text evidence="1 4">Belongs to the bacterial solute-binding protein 9 family.</text>
</comment>
<dbReference type="Proteomes" id="UP000184275">
    <property type="component" value="Unassembled WGS sequence"/>
</dbReference>
<gene>
    <name evidence="5" type="ORF">SAMN05720469_102134</name>
</gene>
<dbReference type="RefSeq" id="WP_073302172.1">
    <property type="nucleotide sequence ID" value="NZ_FRAW01000002.1"/>
</dbReference>
<reference evidence="6" key="1">
    <citation type="submission" date="2016-11" db="EMBL/GenBank/DDBJ databases">
        <authorList>
            <person name="Varghese N."/>
            <person name="Submissions S."/>
        </authorList>
    </citation>
    <scope>NUCLEOTIDE SEQUENCE [LARGE SCALE GENOMIC DNA]</scope>
    <source>
        <strain evidence="6">UWOS</strain>
    </source>
</reference>
<dbReference type="AlphaFoldDB" id="A0A1M6QKT8"/>
<dbReference type="GO" id="GO:0046872">
    <property type="term" value="F:metal ion binding"/>
    <property type="evidence" value="ECO:0007669"/>
    <property type="project" value="InterPro"/>
</dbReference>
<dbReference type="InterPro" id="IPR006128">
    <property type="entry name" value="Lipoprotein_PsaA-like"/>
</dbReference>
<accession>A0A1M6QKT8</accession>
<evidence type="ECO:0000256" key="2">
    <source>
        <dbReference type="ARBA" id="ARBA00022448"/>
    </source>
</evidence>
<dbReference type="PANTHER" id="PTHR42953">
    <property type="entry name" value="HIGH-AFFINITY ZINC UPTAKE SYSTEM PROTEIN ZNUA-RELATED"/>
    <property type="match status" value="1"/>
</dbReference>
<dbReference type="InterPro" id="IPR050492">
    <property type="entry name" value="Bact_metal-bind_prot9"/>
</dbReference>
<evidence type="ECO:0000256" key="1">
    <source>
        <dbReference type="ARBA" id="ARBA00011028"/>
    </source>
</evidence>
<dbReference type="Gene3D" id="3.40.50.1980">
    <property type="entry name" value="Nitrogenase molybdenum iron protein domain"/>
    <property type="match status" value="2"/>
</dbReference>
<proteinExistence type="inferred from homology"/>
<dbReference type="GO" id="GO:0007155">
    <property type="term" value="P:cell adhesion"/>
    <property type="evidence" value="ECO:0007669"/>
    <property type="project" value="InterPro"/>
</dbReference>